<dbReference type="PANTHER" id="PTHR10796">
    <property type="entry name" value="PATCHED-RELATED"/>
    <property type="match status" value="1"/>
</dbReference>
<sequence length="641" mass="72282">MTIHRPRWVLAERRKEMKERVGLALRHAGVAITITSLTDFVAFAIGASTVLPALQSFCIYCAVGIIALYVFQATFFVAWFTLDQTRMEKHRNGLLWCYTHKHWTPNACSQKDLCQMFFSEIYSKYLLMKPVKVLVLAVTAAVLGTCIWGVTNLRQEFNPVWFIPESSYLYQFISKVQYYYPESGEKGLVYLGNLDYAAELPSISLLEDKMRKSQYISSVDSWYDGLVSYTLDTTGERANIKPVECENRFGLLEGEGESESESGVNEVVVVSERRKKGVEERRRMVVRSTPQVCVVDITGMAVNASFFEEMLTGFLFSGEGGRFQQYFKFENDSIFPEAIVLASKFGYQHIILNTSSQRITAMDQMKSFVDSANFSGFAASIAAEYSNWETDKIIAEELIRNLALAMAAVFVMTLLLLASFISSIYVLLCVVLTLVDVMALMTWWGLTIDTVSCINLVLCIGLCVDYSVHIALHFLQIKGSRDERVRVTVKEMGPPVLNGAFSTFLTFILLAGSESHVFESFFKIFFGVFMFGVFHGLVFLPVLLSLIGPAPYNTSSVAAMGSENISSEKELVINGHSYTQCRRLCHAGNRRERVKYQLITTDSMPSSGEEYPQVHNHNKTPTQQQQVEKYWATQSPPNYKS</sequence>
<feature type="transmembrane region" description="Helical" evidence="3">
    <location>
        <begin position="424"/>
        <end position="446"/>
    </location>
</feature>
<feature type="compositionally biased region" description="Polar residues" evidence="2">
    <location>
        <begin position="619"/>
        <end position="641"/>
    </location>
</feature>
<dbReference type="EMBL" id="VSRR010000039">
    <property type="protein sequence ID" value="MPC08658.1"/>
    <property type="molecule type" value="Genomic_DNA"/>
</dbReference>
<evidence type="ECO:0000313" key="5">
    <source>
        <dbReference type="EMBL" id="MPC08658.1"/>
    </source>
</evidence>
<name>A0A5B7CHH7_PORTR</name>
<feature type="transmembrane region" description="Helical" evidence="3">
    <location>
        <begin position="133"/>
        <end position="150"/>
    </location>
</feature>
<keyword evidence="6" id="KW-1185">Reference proteome</keyword>
<gene>
    <name evidence="5" type="primary">Npc1l1</name>
    <name evidence="5" type="ORF">E2C01_001250</name>
</gene>
<feature type="transmembrane region" description="Helical" evidence="3">
    <location>
        <begin position="524"/>
        <end position="547"/>
    </location>
</feature>
<dbReference type="Proteomes" id="UP000324222">
    <property type="component" value="Unassembled WGS sequence"/>
</dbReference>
<evidence type="ECO:0000259" key="4">
    <source>
        <dbReference type="PROSITE" id="PS50156"/>
    </source>
</evidence>
<accession>A0A5B7CHH7</accession>
<feature type="transmembrane region" description="Helical" evidence="3">
    <location>
        <begin position="57"/>
        <end position="82"/>
    </location>
</feature>
<evidence type="ECO:0000256" key="3">
    <source>
        <dbReference type="SAM" id="Phobius"/>
    </source>
</evidence>
<feature type="region of interest" description="Disordered" evidence="2">
    <location>
        <begin position="603"/>
        <end position="641"/>
    </location>
</feature>
<feature type="transmembrane region" description="Helical" evidence="3">
    <location>
        <begin position="398"/>
        <end position="417"/>
    </location>
</feature>
<feature type="domain" description="SSD" evidence="4">
    <location>
        <begin position="1"/>
        <end position="82"/>
    </location>
</feature>
<feature type="transmembrane region" description="Helical" evidence="3">
    <location>
        <begin position="21"/>
        <end position="45"/>
    </location>
</feature>
<dbReference type="Gene3D" id="1.20.1640.10">
    <property type="entry name" value="Multidrug efflux transporter AcrB transmembrane domain"/>
    <property type="match status" value="2"/>
</dbReference>
<organism evidence="5 6">
    <name type="scientific">Portunus trituberculatus</name>
    <name type="common">Swimming crab</name>
    <name type="synonym">Neptunus trituberculatus</name>
    <dbReference type="NCBI Taxonomy" id="210409"/>
    <lineage>
        <taxon>Eukaryota</taxon>
        <taxon>Metazoa</taxon>
        <taxon>Ecdysozoa</taxon>
        <taxon>Arthropoda</taxon>
        <taxon>Crustacea</taxon>
        <taxon>Multicrustacea</taxon>
        <taxon>Malacostraca</taxon>
        <taxon>Eumalacostraca</taxon>
        <taxon>Eucarida</taxon>
        <taxon>Decapoda</taxon>
        <taxon>Pleocyemata</taxon>
        <taxon>Brachyura</taxon>
        <taxon>Eubrachyura</taxon>
        <taxon>Portunoidea</taxon>
        <taxon>Portunidae</taxon>
        <taxon>Portuninae</taxon>
        <taxon>Portunus</taxon>
    </lineage>
</organism>
<proteinExistence type="inferred from homology"/>
<evidence type="ECO:0000313" key="6">
    <source>
        <dbReference type="Proteomes" id="UP000324222"/>
    </source>
</evidence>
<feature type="transmembrane region" description="Helical" evidence="3">
    <location>
        <begin position="496"/>
        <end position="512"/>
    </location>
</feature>
<keyword evidence="3" id="KW-1133">Transmembrane helix</keyword>
<dbReference type="SUPFAM" id="SSF82866">
    <property type="entry name" value="Multidrug efflux transporter AcrB transmembrane domain"/>
    <property type="match status" value="2"/>
</dbReference>
<evidence type="ECO:0000256" key="2">
    <source>
        <dbReference type="SAM" id="MobiDB-lite"/>
    </source>
</evidence>
<keyword evidence="3" id="KW-0812">Transmembrane</keyword>
<dbReference type="PROSITE" id="PS50156">
    <property type="entry name" value="SSD"/>
    <property type="match status" value="1"/>
</dbReference>
<dbReference type="AlphaFoldDB" id="A0A5B7CHH7"/>
<dbReference type="Pfam" id="PF12349">
    <property type="entry name" value="Sterol-sensing"/>
    <property type="match status" value="1"/>
</dbReference>
<reference evidence="5 6" key="1">
    <citation type="submission" date="2019-05" db="EMBL/GenBank/DDBJ databases">
        <title>Another draft genome of Portunus trituberculatus and its Hox gene families provides insights of decapod evolution.</title>
        <authorList>
            <person name="Jeong J.-H."/>
            <person name="Song I."/>
            <person name="Kim S."/>
            <person name="Choi T."/>
            <person name="Kim D."/>
            <person name="Ryu S."/>
            <person name="Kim W."/>
        </authorList>
    </citation>
    <scope>NUCLEOTIDE SEQUENCE [LARGE SCALE GENOMIC DNA]</scope>
    <source>
        <tissue evidence="5">Muscle</tissue>
    </source>
</reference>
<protein>
    <submittedName>
        <fullName evidence="5">Niemann-Pick C1-like protein 1</fullName>
    </submittedName>
</protein>
<dbReference type="InterPro" id="IPR000731">
    <property type="entry name" value="SSD"/>
</dbReference>
<dbReference type="PANTHER" id="PTHR10796:SF130">
    <property type="entry name" value="PATCHED DOMAIN-CONTAINING PROTEIN 3-LIKE PROTEIN"/>
    <property type="match status" value="1"/>
</dbReference>
<keyword evidence="3" id="KW-0472">Membrane</keyword>
<comment type="similarity">
    <text evidence="1">Belongs to the patched family.</text>
</comment>
<evidence type="ECO:0000256" key="1">
    <source>
        <dbReference type="ARBA" id="ARBA00005585"/>
    </source>
</evidence>
<dbReference type="OrthoDB" id="6510177at2759"/>
<dbReference type="InterPro" id="IPR053958">
    <property type="entry name" value="HMGCR/SNAP/NPC1-like_SSD"/>
</dbReference>
<comment type="caution">
    <text evidence="5">The sequence shown here is derived from an EMBL/GenBank/DDBJ whole genome shotgun (WGS) entry which is preliminary data.</text>
</comment>
<dbReference type="InterPro" id="IPR051697">
    <property type="entry name" value="Patched_domain-protein"/>
</dbReference>
<dbReference type="GO" id="GO:0016020">
    <property type="term" value="C:membrane"/>
    <property type="evidence" value="ECO:0007669"/>
    <property type="project" value="TreeGrafter"/>
</dbReference>
<feature type="transmembrane region" description="Helical" evidence="3">
    <location>
        <begin position="452"/>
        <end position="475"/>
    </location>
</feature>